<dbReference type="OrthoDB" id="434972at2759"/>
<dbReference type="InterPro" id="IPR000537">
    <property type="entry name" value="UbiA_prenyltransferase"/>
</dbReference>
<dbReference type="EMBL" id="ML976669">
    <property type="protein sequence ID" value="KAF1975734.1"/>
    <property type="molecule type" value="Genomic_DNA"/>
</dbReference>
<dbReference type="Proteomes" id="UP000800036">
    <property type="component" value="Unassembled WGS sequence"/>
</dbReference>
<evidence type="ECO:0000313" key="7">
    <source>
        <dbReference type="Proteomes" id="UP000800036"/>
    </source>
</evidence>
<accession>A0A6A5VEY0</accession>
<sequence length="136" mass="15259">MCYSSGATDVAAGSYSVTPEAYRWIAIVGAIVFSTLSMQDLPDVVGDAARGRRTSPLVMGDSWSRWEIAIPIFLWSVFCPMFWGVTWLGFIFPLTLGAWLAFRILCFRSPAADKISWKMWCLWTGILYALPLCTKM</sequence>
<organism evidence="6 7">
    <name type="scientific">Bimuria novae-zelandiae CBS 107.79</name>
    <dbReference type="NCBI Taxonomy" id="1447943"/>
    <lineage>
        <taxon>Eukaryota</taxon>
        <taxon>Fungi</taxon>
        <taxon>Dikarya</taxon>
        <taxon>Ascomycota</taxon>
        <taxon>Pezizomycotina</taxon>
        <taxon>Dothideomycetes</taxon>
        <taxon>Pleosporomycetidae</taxon>
        <taxon>Pleosporales</taxon>
        <taxon>Massarineae</taxon>
        <taxon>Didymosphaeriaceae</taxon>
        <taxon>Bimuria</taxon>
    </lineage>
</organism>
<reference evidence="6" key="1">
    <citation type="journal article" date="2020" name="Stud. Mycol.">
        <title>101 Dothideomycetes genomes: a test case for predicting lifestyles and emergence of pathogens.</title>
        <authorList>
            <person name="Haridas S."/>
            <person name="Albert R."/>
            <person name="Binder M."/>
            <person name="Bloem J."/>
            <person name="Labutti K."/>
            <person name="Salamov A."/>
            <person name="Andreopoulos B."/>
            <person name="Baker S."/>
            <person name="Barry K."/>
            <person name="Bills G."/>
            <person name="Bluhm B."/>
            <person name="Cannon C."/>
            <person name="Castanera R."/>
            <person name="Culley D."/>
            <person name="Daum C."/>
            <person name="Ezra D."/>
            <person name="Gonzalez J."/>
            <person name="Henrissat B."/>
            <person name="Kuo A."/>
            <person name="Liang C."/>
            <person name="Lipzen A."/>
            <person name="Lutzoni F."/>
            <person name="Magnuson J."/>
            <person name="Mondo S."/>
            <person name="Nolan M."/>
            <person name="Ohm R."/>
            <person name="Pangilinan J."/>
            <person name="Park H.-J."/>
            <person name="Ramirez L."/>
            <person name="Alfaro M."/>
            <person name="Sun H."/>
            <person name="Tritt A."/>
            <person name="Yoshinaga Y."/>
            <person name="Zwiers L.-H."/>
            <person name="Turgeon B."/>
            <person name="Goodwin S."/>
            <person name="Spatafora J."/>
            <person name="Crous P."/>
            <person name="Grigoriev I."/>
        </authorList>
    </citation>
    <scope>NUCLEOTIDE SEQUENCE</scope>
    <source>
        <strain evidence="6">CBS 107.79</strain>
    </source>
</reference>
<gene>
    <name evidence="6" type="ORF">BU23DRAFT_529603</name>
</gene>
<dbReference type="GO" id="GO:0016020">
    <property type="term" value="C:membrane"/>
    <property type="evidence" value="ECO:0007669"/>
    <property type="project" value="UniProtKB-SubCell"/>
</dbReference>
<protein>
    <recommendedName>
        <fullName evidence="8">UbiA prenyltransferase</fullName>
    </recommendedName>
</protein>
<evidence type="ECO:0000256" key="5">
    <source>
        <dbReference type="SAM" id="Phobius"/>
    </source>
</evidence>
<evidence type="ECO:0000256" key="1">
    <source>
        <dbReference type="ARBA" id="ARBA00004141"/>
    </source>
</evidence>
<keyword evidence="3 5" id="KW-1133">Transmembrane helix</keyword>
<proteinExistence type="predicted"/>
<evidence type="ECO:0008006" key="8">
    <source>
        <dbReference type="Google" id="ProtNLM"/>
    </source>
</evidence>
<keyword evidence="4 5" id="KW-0472">Membrane</keyword>
<feature type="transmembrane region" description="Helical" evidence="5">
    <location>
        <begin position="72"/>
        <end position="95"/>
    </location>
</feature>
<name>A0A6A5VEY0_9PLEO</name>
<evidence type="ECO:0000256" key="2">
    <source>
        <dbReference type="ARBA" id="ARBA00022692"/>
    </source>
</evidence>
<dbReference type="Pfam" id="PF01040">
    <property type="entry name" value="UbiA"/>
    <property type="match status" value="1"/>
</dbReference>
<dbReference type="AlphaFoldDB" id="A0A6A5VEY0"/>
<dbReference type="GO" id="GO:0016765">
    <property type="term" value="F:transferase activity, transferring alkyl or aryl (other than methyl) groups"/>
    <property type="evidence" value="ECO:0007669"/>
    <property type="project" value="InterPro"/>
</dbReference>
<evidence type="ECO:0000256" key="4">
    <source>
        <dbReference type="ARBA" id="ARBA00023136"/>
    </source>
</evidence>
<keyword evidence="2 5" id="KW-0812">Transmembrane</keyword>
<evidence type="ECO:0000313" key="6">
    <source>
        <dbReference type="EMBL" id="KAF1975734.1"/>
    </source>
</evidence>
<keyword evidence="7" id="KW-1185">Reference proteome</keyword>
<comment type="subcellular location">
    <subcellularLocation>
        <location evidence="1">Membrane</location>
        <topology evidence="1">Multi-pass membrane protein</topology>
    </subcellularLocation>
</comment>
<evidence type="ECO:0000256" key="3">
    <source>
        <dbReference type="ARBA" id="ARBA00022989"/>
    </source>
</evidence>